<dbReference type="InterPro" id="IPR011257">
    <property type="entry name" value="DNA_glycosylase"/>
</dbReference>
<proteinExistence type="predicted"/>
<reference evidence="3" key="1">
    <citation type="submission" date="2006-01" db="EMBL/GenBank/DDBJ databases">
        <title>Complete sequence of Anaeromyxobacter dehalogenans 2CP-C.</title>
        <authorList>
            <consortium name="US DOE Joint Genome Institute"/>
            <person name="Copeland A."/>
            <person name="Lucas S."/>
            <person name="Lapidus A."/>
            <person name="Barry K."/>
            <person name="Detter J.C."/>
            <person name="Glavina T."/>
            <person name="Hammon N."/>
            <person name="Israni S."/>
            <person name="Pitluck S."/>
            <person name="Brettin T."/>
            <person name="Bruce D."/>
            <person name="Han C."/>
            <person name="Tapia R."/>
            <person name="Gilna P."/>
            <person name="Kiss H."/>
            <person name="Schmutz J."/>
            <person name="Larimer F."/>
            <person name="Land M."/>
            <person name="Kyrpides N."/>
            <person name="Anderson I."/>
            <person name="Sanford R.A."/>
            <person name="Ritalahti K.M."/>
            <person name="Thomas H.S."/>
            <person name="Kirby J.R."/>
            <person name="Zhulin I.B."/>
            <person name="Loeffler F.E."/>
            <person name="Richardson P."/>
        </authorList>
    </citation>
    <scope>NUCLEOTIDE SEQUENCE</scope>
    <source>
        <strain evidence="3">2CP-C</strain>
    </source>
</reference>
<keyword evidence="1" id="KW-0862">Zinc</keyword>
<organism evidence="3 4">
    <name type="scientific">Anaeromyxobacter dehalogenans (strain 2CP-C)</name>
    <dbReference type="NCBI Taxonomy" id="290397"/>
    <lineage>
        <taxon>Bacteria</taxon>
        <taxon>Pseudomonadati</taxon>
        <taxon>Myxococcota</taxon>
        <taxon>Myxococcia</taxon>
        <taxon>Myxococcales</taxon>
        <taxon>Cystobacterineae</taxon>
        <taxon>Anaeromyxobacteraceae</taxon>
        <taxon>Anaeromyxobacter</taxon>
    </lineage>
</organism>
<feature type="binding site" evidence="1">
    <location>
        <position position="195"/>
    </location>
    <ligand>
        <name>Zn(2+)</name>
        <dbReference type="ChEBI" id="CHEBI:29105"/>
    </ligand>
</feature>
<dbReference type="SUPFAM" id="SSF48150">
    <property type="entry name" value="DNA-glycosylase"/>
    <property type="match status" value="1"/>
</dbReference>
<dbReference type="EMBL" id="CP000251">
    <property type="protein sequence ID" value="ABC81924.1"/>
    <property type="molecule type" value="Genomic_DNA"/>
</dbReference>
<accession>Q2IJU2</accession>
<dbReference type="Pfam" id="PF03352">
    <property type="entry name" value="Adenine_glyco"/>
    <property type="match status" value="1"/>
</dbReference>
<dbReference type="HOGENOM" id="CLU_083758_2_0_7"/>
<dbReference type="STRING" id="290397.Adeh_2154"/>
<dbReference type="eggNOG" id="COG2818">
    <property type="taxonomic scope" value="Bacteria"/>
</dbReference>
<feature type="region of interest" description="Disordered" evidence="2">
    <location>
        <begin position="211"/>
        <end position="241"/>
    </location>
</feature>
<keyword evidence="3" id="KW-0378">Hydrolase</keyword>
<dbReference type="RefSeq" id="WP_011421206.1">
    <property type="nucleotide sequence ID" value="NC_007760.1"/>
</dbReference>
<protein>
    <submittedName>
        <fullName evidence="3">DNA-3-methyladenine glycosylase I</fullName>
        <ecNumber evidence="3">3.2.2.20</ecNumber>
    </submittedName>
</protein>
<keyword evidence="1" id="KW-0479">Metal-binding</keyword>
<feature type="binding site" evidence="1">
    <location>
        <position position="35"/>
    </location>
    <ligand>
        <name>Zn(2+)</name>
        <dbReference type="ChEBI" id="CHEBI:29105"/>
    </ligand>
</feature>
<dbReference type="AlphaFoldDB" id="Q2IJU2"/>
<dbReference type="OrthoDB" id="9807664at2"/>
<dbReference type="GO" id="GO:0006284">
    <property type="term" value="P:base-excision repair"/>
    <property type="evidence" value="ECO:0007669"/>
    <property type="project" value="InterPro"/>
</dbReference>
<keyword evidence="3" id="KW-0326">Glycosidase</keyword>
<dbReference type="Gene3D" id="1.10.340.30">
    <property type="entry name" value="Hypothetical protein, domain 2"/>
    <property type="match status" value="1"/>
</dbReference>
<evidence type="ECO:0000313" key="3">
    <source>
        <dbReference type="EMBL" id="ABC81924.1"/>
    </source>
</evidence>
<evidence type="ECO:0000256" key="1">
    <source>
        <dbReference type="PIRSR" id="PIRSR605019-1"/>
    </source>
</evidence>
<dbReference type="GO" id="GO:0046872">
    <property type="term" value="F:metal ion binding"/>
    <property type="evidence" value="ECO:0007669"/>
    <property type="project" value="UniProtKB-KW"/>
</dbReference>
<dbReference type="EC" id="3.2.2.20" evidence="3"/>
<dbReference type="GO" id="GO:0008725">
    <property type="term" value="F:DNA-3-methyladenine glycosylase activity"/>
    <property type="evidence" value="ECO:0007669"/>
    <property type="project" value="UniProtKB-EC"/>
</dbReference>
<name>Q2IJU2_ANADE</name>
<gene>
    <name evidence="3" type="ordered locus">Adeh_2154</name>
</gene>
<dbReference type="Proteomes" id="UP000001935">
    <property type="component" value="Chromosome"/>
</dbReference>
<dbReference type="KEGG" id="ade:Adeh_2154"/>
<dbReference type="PANTHER" id="PTHR30037:SF4">
    <property type="entry name" value="DNA-3-METHYLADENINE GLYCOSYLASE I"/>
    <property type="match status" value="1"/>
</dbReference>
<sequence>MPQHAHALDDGLAAGPDGRPRCGWGVSAADYVRYHDEEWGFPVSDDRRLFEKLCLEGFQSGLSWLTILRKREAFRAAFAGFDFEKVAGFGARDVARLLGDAGIVRHRGKIEATLNNARRACDLAEEAGSLAAYFWRFEPAKASRPERVTWAALRAQPVTAESKALSRDLKRRGWAFVGPTTCYAFMQAMGLVNDHLDGCALRGRVERARRGFERPTVAPGPAAEPEPARGRARAAGGRARR</sequence>
<feature type="binding site" evidence="1">
    <location>
        <position position="199"/>
    </location>
    <ligand>
        <name>Zn(2+)</name>
        <dbReference type="ChEBI" id="CHEBI:29105"/>
    </ligand>
</feature>
<dbReference type="InterPro" id="IPR005019">
    <property type="entry name" value="Adenine_glyco"/>
</dbReference>
<evidence type="ECO:0000313" key="4">
    <source>
        <dbReference type="Proteomes" id="UP000001935"/>
    </source>
</evidence>
<dbReference type="PANTHER" id="PTHR30037">
    <property type="entry name" value="DNA-3-METHYLADENINE GLYCOSYLASE 1"/>
    <property type="match status" value="1"/>
</dbReference>
<dbReference type="InterPro" id="IPR052891">
    <property type="entry name" value="DNA-3mA_glycosylase"/>
</dbReference>
<feature type="binding site" evidence="1">
    <location>
        <position position="22"/>
    </location>
    <ligand>
        <name>Zn(2+)</name>
        <dbReference type="ChEBI" id="CHEBI:29105"/>
    </ligand>
</feature>
<evidence type="ECO:0000256" key="2">
    <source>
        <dbReference type="SAM" id="MobiDB-lite"/>
    </source>
</evidence>